<dbReference type="Gene3D" id="3.40.50.300">
    <property type="entry name" value="P-loop containing nucleotide triphosphate hydrolases"/>
    <property type="match status" value="1"/>
</dbReference>
<evidence type="ECO:0000313" key="6">
    <source>
        <dbReference type="EMBL" id="KRN74685.1"/>
    </source>
</evidence>
<evidence type="ECO:0000256" key="1">
    <source>
        <dbReference type="ARBA" id="ARBA00006976"/>
    </source>
</evidence>
<gene>
    <name evidence="6" type="ORF">IV73_GL001191</name>
</gene>
<name>A0A0R2JLB6_9LACO</name>
<comment type="subunit">
    <text evidence="3">Dimerizes in the presence of ATP but not ADP; ATP-binding is required for double-stranded (ds)DNA-binding. Interacts with DnaA.</text>
</comment>
<feature type="domain" description="AAA" evidence="5">
    <location>
        <begin position="3"/>
        <end position="179"/>
    </location>
</feature>
<dbReference type="FunFam" id="3.40.50.300:FF:000285">
    <property type="entry name" value="Sporulation initiation inhibitor Soj"/>
    <property type="match status" value="1"/>
</dbReference>
<dbReference type="PANTHER" id="PTHR13696:SF52">
    <property type="entry name" value="PARA FAMILY PROTEIN CT_582"/>
    <property type="match status" value="1"/>
</dbReference>
<accession>A0A0R2JLB6</accession>
<dbReference type="PANTHER" id="PTHR13696">
    <property type="entry name" value="P-LOOP CONTAINING NUCLEOSIDE TRIPHOSPHATE HYDROLASE"/>
    <property type="match status" value="1"/>
</dbReference>
<keyword evidence="7" id="KW-1185">Reference proteome</keyword>
<evidence type="ECO:0000256" key="4">
    <source>
        <dbReference type="ARBA" id="ARBA00071824"/>
    </source>
</evidence>
<dbReference type="AlphaFoldDB" id="A0A0R2JLB6"/>
<dbReference type="OrthoDB" id="9815116at2"/>
<evidence type="ECO:0000259" key="5">
    <source>
        <dbReference type="Pfam" id="PF13614"/>
    </source>
</evidence>
<dbReference type="InterPro" id="IPR025669">
    <property type="entry name" value="AAA_dom"/>
</dbReference>
<dbReference type="STRING" id="1616.IV73_GL001191"/>
<sequence>MAHIIALANQKGGVGKTTTTVNLGAALASHGKRVLIIDADPQGNATSGLGIKKSSIEDEHEIYDVLVHGAKPADVILKTSHDNLEIIPATIRLAGAELELAPVMARETRLKEAIATIEAQYDYILIDNPPSLGLITINTFTTADAVLIPVQAEYYALEGLGQLLSSITQIKSLLNPDLGIEGVLLTMVDGRTNLSNEVEEAVRNYFNEEQVYHTVIPRNVRLSEAPSHGLAIIDYDPKSKGSEVYTKLSEEVLAAHDDI</sequence>
<dbReference type="Proteomes" id="UP000051655">
    <property type="component" value="Unassembled WGS sequence"/>
</dbReference>
<protein>
    <recommendedName>
        <fullName evidence="4">Sporulation initiation inhibitor protein Soj</fullName>
    </recommendedName>
</protein>
<comment type="similarity">
    <text evidence="1">Belongs to the ParA family.</text>
</comment>
<dbReference type="InterPro" id="IPR027417">
    <property type="entry name" value="P-loop_NTPase"/>
</dbReference>
<dbReference type="PRINTS" id="PR00091">
    <property type="entry name" value="NITROGNASEII"/>
</dbReference>
<dbReference type="PIRSF" id="PIRSF009320">
    <property type="entry name" value="Nuc_binding_HP_1000"/>
    <property type="match status" value="1"/>
</dbReference>
<evidence type="ECO:0000256" key="3">
    <source>
        <dbReference type="ARBA" id="ARBA00062323"/>
    </source>
</evidence>
<dbReference type="InterPro" id="IPR050678">
    <property type="entry name" value="DNA_Partitioning_ATPase"/>
</dbReference>
<proteinExistence type="inferred from homology"/>
<comment type="catalytic activity">
    <reaction evidence="2">
        <text>ATP + H2O = ADP + phosphate + H(+)</text>
        <dbReference type="Rhea" id="RHEA:13065"/>
        <dbReference type="ChEBI" id="CHEBI:15377"/>
        <dbReference type="ChEBI" id="CHEBI:15378"/>
        <dbReference type="ChEBI" id="CHEBI:30616"/>
        <dbReference type="ChEBI" id="CHEBI:43474"/>
        <dbReference type="ChEBI" id="CHEBI:456216"/>
    </reaction>
</comment>
<comment type="caution">
    <text evidence="6">The sequence shown here is derived from an EMBL/GenBank/DDBJ whole genome shotgun (WGS) entry which is preliminary data.</text>
</comment>
<reference evidence="6 7" key="1">
    <citation type="journal article" date="2015" name="Genome Announc.">
        <title>Expanding the biotechnology potential of lactobacilli through comparative genomics of 213 strains and associated genera.</title>
        <authorList>
            <person name="Sun Z."/>
            <person name="Harris H.M."/>
            <person name="McCann A."/>
            <person name="Guo C."/>
            <person name="Argimon S."/>
            <person name="Zhang W."/>
            <person name="Yang X."/>
            <person name="Jeffery I.B."/>
            <person name="Cooney J.C."/>
            <person name="Kagawa T.F."/>
            <person name="Liu W."/>
            <person name="Song Y."/>
            <person name="Salvetti E."/>
            <person name="Wrobel A."/>
            <person name="Rasinkangas P."/>
            <person name="Parkhill J."/>
            <person name="Rea M.C."/>
            <person name="O'Sullivan O."/>
            <person name="Ritari J."/>
            <person name="Douillard F.P."/>
            <person name="Paul Ross R."/>
            <person name="Yang R."/>
            <person name="Briner A.E."/>
            <person name="Felis G.E."/>
            <person name="de Vos W.M."/>
            <person name="Barrangou R."/>
            <person name="Klaenhammer T.R."/>
            <person name="Caufield P.W."/>
            <person name="Cui Y."/>
            <person name="Zhang H."/>
            <person name="O'Toole P.W."/>
        </authorList>
    </citation>
    <scope>NUCLEOTIDE SEQUENCE [LARGE SCALE GENOMIC DNA]</scope>
    <source>
        <strain evidence="6 7">DSM 20593</strain>
    </source>
</reference>
<dbReference type="SUPFAM" id="SSF52540">
    <property type="entry name" value="P-loop containing nucleoside triphosphate hydrolases"/>
    <property type="match status" value="1"/>
</dbReference>
<dbReference type="EMBL" id="JQBP01000007">
    <property type="protein sequence ID" value="KRN74685.1"/>
    <property type="molecule type" value="Genomic_DNA"/>
</dbReference>
<evidence type="ECO:0000313" key="7">
    <source>
        <dbReference type="Proteomes" id="UP000051655"/>
    </source>
</evidence>
<organism evidence="6 7">
    <name type="scientific">Weissella kandleri</name>
    <dbReference type="NCBI Taxonomy" id="1616"/>
    <lineage>
        <taxon>Bacteria</taxon>
        <taxon>Bacillati</taxon>
        <taxon>Bacillota</taxon>
        <taxon>Bacilli</taxon>
        <taxon>Lactobacillales</taxon>
        <taxon>Lactobacillaceae</taxon>
        <taxon>Weissella</taxon>
    </lineage>
</organism>
<dbReference type="CDD" id="cd02042">
    <property type="entry name" value="ParAB_family"/>
    <property type="match status" value="1"/>
</dbReference>
<dbReference type="RefSeq" id="WP_057756210.1">
    <property type="nucleotide sequence ID" value="NZ_JQBP01000007.1"/>
</dbReference>
<dbReference type="Pfam" id="PF13614">
    <property type="entry name" value="AAA_31"/>
    <property type="match status" value="1"/>
</dbReference>
<dbReference type="PATRIC" id="fig|1616.3.peg.1224"/>
<evidence type="ECO:0000256" key="2">
    <source>
        <dbReference type="ARBA" id="ARBA00049360"/>
    </source>
</evidence>